<evidence type="ECO:0000313" key="10">
    <source>
        <dbReference type="Proteomes" id="UP000198304"/>
    </source>
</evidence>
<dbReference type="GO" id="GO:0005524">
    <property type="term" value="F:ATP binding"/>
    <property type="evidence" value="ECO:0007669"/>
    <property type="project" value="UniProtKB-KW"/>
</dbReference>
<comment type="similarity">
    <text evidence="1">Belongs to the four-carbon acid sugar kinase family.</text>
</comment>
<feature type="domain" description="Four-carbon acid sugar kinase N-terminal" evidence="7">
    <location>
        <begin position="38"/>
        <end position="279"/>
    </location>
</feature>
<keyword evidence="4" id="KW-0418">Kinase</keyword>
<evidence type="ECO:0000259" key="8">
    <source>
        <dbReference type="Pfam" id="PF17042"/>
    </source>
</evidence>
<dbReference type="SUPFAM" id="SSF142764">
    <property type="entry name" value="YgbK-like"/>
    <property type="match status" value="1"/>
</dbReference>
<organism evidence="9 10">
    <name type="scientific">Anaerovirgula multivorans</name>
    <dbReference type="NCBI Taxonomy" id="312168"/>
    <lineage>
        <taxon>Bacteria</taxon>
        <taxon>Bacillati</taxon>
        <taxon>Bacillota</taxon>
        <taxon>Clostridia</taxon>
        <taxon>Peptostreptococcales</taxon>
        <taxon>Natronincolaceae</taxon>
        <taxon>Anaerovirgula</taxon>
    </lineage>
</organism>
<reference evidence="9 10" key="1">
    <citation type="submission" date="2017-06" db="EMBL/GenBank/DDBJ databases">
        <authorList>
            <person name="Kim H.J."/>
            <person name="Triplett B.A."/>
        </authorList>
    </citation>
    <scope>NUCLEOTIDE SEQUENCE [LARGE SCALE GENOMIC DNA]</scope>
    <source>
        <strain evidence="9 10">SCA</strain>
    </source>
</reference>
<protein>
    <submittedName>
        <fullName evidence="9">Uncharacterized conserved protein YgbK, DUF1537 family</fullName>
    </submittedName>
</protein>
<accession>A0A239JNB2</accession>
<dbReference type="InterPro" id="IPR042213">
    <property type="entry name" value="NBD_C_sf"/>
</dbReference>
<evidence type="ECO:0000256" key="5">
    <source>
        <dbReference type="ARBA" id="ARBA00022840"/>
    </source>
</evidence>
<keyword evidence="10" id="KW-1185">Reference proteome</keyword>
<gene>
    <name evidence="9" type="ORF">SAMN05446037_103725</name>
</gene>
<keyword evidence="5" id="KW-0067">ATP-binding</keyword>
<dbReference type="AlphaFoldDB" id="A0A239JNB2"/>
<name>A0A239JNB2_9FIRM</name>
<feature type="domain" description="Four-carbon acid sugar kinase nucleotide binding" evidence="8">
    <location>
        <begin position="303"/>
        <end position="467"/>
    </location>
</feature>
<evidence type="ECO:0000256" key="4">
    <source>
        <dbReference type="ARBA" id="ARBA00022777"/>
    </source>
</evidence>
<dbReference type="Pfam" id="PF17042">
    <property type="entry name" value="NBD_C"/>
    <property type="match status" value="1"/>
</dbReference>
<evidence type="ECO:0000256" key="3">
    <source>
        <dbReference type="ARBA" id="ARBA00022741"/>
    </source>
</evidence>
<dbReference type="Pfam" id="PF07005">
    <property type="entry name" value="SBD_N"/>
    <property type="match status" value="1"/>
</dbReference>
<evidence type="ECO:0000259" key="7">
    <source>
        <dbReference type="Pfam" id="PF07005"/>
    </source>
</evidence>
<dbReference type="Gene3D" id="3.40.980.20">
    <property type="entry name" value="Four-carbon acid sugar kinase, nucleotide binding domain"/>
    <property type="match status" value="1"/>
</dbReference>
<sequence>MYIVNELDDKVLSSFKRVDEVEVTKKLDETLRKFNGKIVVLDDDPTGVQTVHDVSVYTDWSKESIAEGFAENNSMFFLLTNSRGLTSEESEEQHIEIAENIERVAKEMGKDYILISRSDSILRGHYPLETATLKEVIESRSDKRFDGEIIYPFLKEGGRFTIENVHYVHYDQRLVPAGETEFAKDKTFGYKSSHLGEWVEEKTKGEFRKEKITYISLEDLRNLKIDKIQEDLMKVEGFNKVVVNAIDYVDVKIFSLILMNAILAGKRFMIRSAAALTKVLGNVSDRELLTKNELTKDNKNGGMVVIGSYTQKTTEQFKELSKLQNIAFIEFNSDLVMDDVALHKEIERVIEACEEKIKHGITVAVYTKRKPLELKTNDKVEALKASIKISDAVTAIVTGITTTPAFILAKGGITSSEIGTKALKVKKAKVMGQIKPGIPVWQTDEESKFSTMPYIIFPGNVGTNTTLREIVALLMD</sequence>
<evidence type="ECO:0000256" key="6">
    <source>
        <dbReference type="ARBA" id="ARBA00023277"/>
    </source>
</evidence>
<evidence type="ECO:0000256" key="2">
    <source>
        <dbReference type="ARBA" id="ARBA00022679"/>
    </source>
</evidence>
<dbReference type="InterPro" id="IPR031475">
    <property type="entry name" value="NBD_C"/>
</dbReference>
<dbReference type="InterPro" id="IPR010737">
    <property type="entry name" value="4-carb_acid_sugar_kinase_N"/>
</dbReference>
<dbReference type="RefSeq" id="WP_330397109.1">
    <property type="nucleotide sequence ID" value="NZ_FZOJ01000037.1"/>
</dbReference>
<dbReference type="InterPro" id="IPR037051">
    <property type="entry name" value="4-carb_acid_sugar_kinase_N_sf"/>
</dbReference>
<evidence type="ECO:0000256" key="1">
    <source>
        <dbReference type="ARBA" id="ARBA00005715"/>
    </source>
</evidence>
<keyword evidence="2" id="KW-0808">Transferase</keyword>
<proteinExistence type="inferred from homology"/>
<evidence type="ECO:0000313" key="9">
    <source>
        <dbReference type="EMBL" id="SNT07381.1"/>
    </source>
</evidence>
<keyword evidence="6" id="KW-0119">Carbohydrate metabolism</keyword>
<dbReference type="Gene3D" id="3.40.50.10840">
    <property type="entry name" value="Putative sugar-binding, N-terminal domain"/>
    <property type="match status" value="1"/>
</dbReference>
<dbReference type="Proteomes" id="UP000198304">
    <property type="component" value="Unassembled WGS sequence"/>
</dbReference>
<keyword evidence="3" id="KW-0547">Nucleotide-binding</keyword>
<dbReference type="GO" id="GO:0016301">
    <property type="term" value="F:kinase activity"/>
    <property type="evidence" value="ECO:0007669"/>
    <property type="project" value="UniProtKB-KW"/>
</dbReference>
<dbReference type="EMBL" id="FZOJ01000037">
    <property type="protein sequence ID" value="SNT07381.1"/>
    <property type="molecule type" value="Genomic_DNA"/>
</dbReference>